<dbReference type="PANTHER" id="PTHR33594:SF1">
    <property type="entry name" value="HD_PDEASE DOMAIN-CONTAINING PROTEIN"/>
    <property type="match status" value="1"/>
</dbReference>
<dbReference type="InterPro" id="IPR006674">
    <property type="entry name" value="HD_domain"/>
</dbReference>
<evidence type="ECO:0000259" key="1">
    <source>
        <dbReference type="PROSITE" id="PS51831"/>
    </source>
</evidence>
<dbReference type="STRING" id="1450648.CLORY_16370"/>
<gene>
    <name evidence="2" type="ORF">CLORY_16370</name>
</gene>
<proteinExistence type="predicted"/>
<dbReference type="SMART" id="SM00471">
    <property type="entry name" value="HDc"/>
    <property type="match status" value="1"/>
</dbReference>
<comment type="caution">
    <text evidence="2">The sequence shown here is derived from an EMBL/GenBank/DDBJ whole genome shotgun (WGS) entry which is preliminary data.</text>
</comment>
<dbReference type="PROSITE" id="PS51831">
    <property type="entry name" value="HD"/>
    <property type="match status" value="1"/>
</dbReference>
<name>A0A1V4ITG1_9CLOT</name>
<keyword evidence="2" id="KW-0378">Hydrolase</keyword>
<dbReference type="CDD" id="cd00077">
    <property type="entry name" value="HDc"/>
    <property type="match status" value="1"/>
</dbReference>
<dbReference type="RefSeq" id="WP_079423147.1">
    <property type="nucleotide sequence ID" value="NZ_MZGV01000013.1"/>
</dbReference>
<dbReference type="Gene3D" id="1.10.472.50">
    <property type="entry name" value="HD-domain/PDEase-like"/>
    <property type="match status" value="1"/>
</dbReference>
<organism evidence="2 3">
    <name type="scientific">Clostridium oryzae</name>
    <dbReference type="NCBI Taxonomy" id="1450648"/>
    <lineage>
        <taxon>Bacteria</taxon>
        <taxon>Bacillati</taxon>
        <taxon>Bacillota</taxon>
        <taxon>Clostridia</taxon>
        <taxon>Eubacteriales</taxon>
        <taxon>Clostridiaceae</taxon>
        <taxon>Clostridium</taxon>
    </lineage>
</organism>
<dbReference type="Proteomes" id="UP000190080">
    <property type="component" value="Unassembled WGS sequence"/>
</dbReference>
<protein>
    <submittedName>
        <fullName evidence="2">Putative hydrolase</fullName>
    </submittedName>
</protein>
<evidence type="ECO:0000313" key="2">
    <source>
        <dbReference type="EMBL" id="OPJ62757.1"/>
    </source>
</evidence>
<evidence type="ECO:0000313" key="3">
    <source>
        <dbReference type="Proteomes" id="UP000190080"/>
    </source>
</evidence>
<dbReference type="InterPro" id="IPR003607">
    <property type="entry name" value="HD/PDEase_dom"/>
</dbReference>
<dbReference type="AlphaFoldDB" id="A0A1V4ITG1"/>
<feature type="domain" description="HD" evidence="1">
    <location>
        <begin position="26"/>
        <end position="129"/>
    </location>
</feature>
<dbReference type="GO" id="GO:0016787">
    <property type="term" value="F:hydrolase activity"/>
    <property type="evidence" value="ECO:0007669"/>
    <property type="project" value="UniProtKB-KW"/>
</dbReference>
<dbReference type="Pfam" id="PF01966">
    <property type="entry name" value="HD"/>
    <property type="match status" value="1"/>
</dbReference>
<dbReference type="EMBL" id="MZGV01000013">
    <property type="protein sequence ID" value="OPJ62757.1"/>
    <property type="molecule type" value="Genomic_DNA"/>
</dbReference>
<reference evidence="2 3" key="1">
    <citation type="submission" date="2017-03" db="EMBL/GenBank/DDBJ databases">
        <title>Genome sequence of Clostridium oryzae DSM 28571.</title>
        <authorList>
            <person name="Poehlein A."/>
            <person name="Daniel R."/>
        </authorList>
    </citation>
    <scope>NUCLEOTIDE SEQUENCE [LARGE SCALE GENOMIC DNA]</scope>
    <source>
        <strain evidence="2 3">DSM 28571</strain>
    </source>
</reference>
<dbReference type="OrthoDB" id="9797344at2"/>
<dbReference type="SUPFAM" id="SSF109604">
    <property type="entry name" value="HD-domain/PDEase-like"/>
    <property type="match status" value="1"/>
</dbReference>
<dbReference type="Gene3D" id="1.20.58.1910">
    <property type="match status" value="1"/>
</dbReference>
<accession>A0A1V4ITG1</accession>
<dbReference type="PANTHER" id="PTHR33594">
    <property type="entry name" value="SUPERFAMILY HYDROLASE, PUTATIVE (AFU_ORTHOLOGUE AFUA_1G03035)-RELATED"/>
    <property type="match status" value="1"/>
</dbReference>
<keyword evidence="3" id="KW-1185">Reference proteome</keyword>
<sequence>MNKKIIIEKTLEYVKNKMYGESSGHDWYHVYRVHKTAKYIAEKENADMFVVELAALLHDIGDWKLNEKGEDMGEELASEWLSSLSVPDEEINKVTTIISTMSFKGGAVDSTQSTMEGKVVQDADRLDAIGAIGIARTFAYGGHKGREIYDPEIKACHFENFDQYKNNKGTSINHFYEKLLLLKDLINTETGRKIAEKRHKFMEDYLAEFFNEWNGI</sequence>